<feature type="transmembrane region" description="Helical" evidence="6">
    <location>
        <begin position="259"/>
        <end position="280"/>
    </location>
</feature>
<evidence type="ECO:0008006" key="9">
    <source>
        <dbReference type="Google" id="ProtNLM"/>
    </source>
</evidence>
<keyword evidence="3 6" id="KW-1133">Transmembrane helix</keyword>
<feature type="compositionally biased region" description="Polar residues" evidence="5">
    <location>
        <begin position="475"/>
        <end position="491"/>
    </location>
</feature>
<evidence type="ECO:0000256" key="5">
    <source>
        <dbReference type="SAM" id="MobiDB-lite"/>
    </source>
</evidence>
<reference evidence="7 8" key="1">
    <citation type="submission" date="2024-05" db="EMBL/GenBank/DDBJ databases">
        <authorList>
            <person name="Wallberg A."/>
        </authorList>
    </citation>
    <scope>NUCLEOTIDE SEQUENCE [LARGE SCALE GENOMIC DNA]</scope>
</reference>
<dbReference type="SUPFAM" id="SSF103473">
    <property type="entry name" value="MFS general substrate transporter"/>
    <property type="match status" value="1"/>
</dbReference>
<feature type="transmembrane region" description="Helical" evidence="6">
    <location>
        <begin position="142"/>
        <end position="163"/>
    </location>
</feature>
<evidence type="ECO:0000256" key="2">
    <source>
        <dbReference type="ARBA" id="ARBA00022692"/>
    </source>
</evidence>
<feature type="region of interest" description="Disordered" evidence="5">
    <location>
        <begin position="466"/>
        <end position="491"/>
    </location>
</feature>
<proteinExistence type="predicted"/>
<dbReference type="PANTHER" id="PTHR23507:SF37">
    <property type="entry name" value="GH08173P"/>
    <property type="match status" value="1"/>
</dbReference>
<evidence type="ECO:0000313" key="7">
    <source>
        <dbReference type="EMBL" id="CAL4059676.1"/>
    </source>
</evidence>
<protein>
    <recommendedName>
        <fullName evidence="9">Proton-coupled folate transporter</fullName>
    </recommendedName>
</protein>
<feature type="transmembrane region" description="Helical" evidence="6">
    <location>
        <begin position="110"/>
        <end position="130"/>
    </location>
</feature>
<evidence type="ECO:0000256" key="4">
    <source>
        <dbReference type="ARBA" id="ARBA00023136"/>
    </source>
</evidence>
<keyword evidence="2 6" id="KW-0812">Transmembrane</keyword>
<evidence type="ECO:0000256" key="1">
    <source>
        <dbReference type="ARBA" id="ARBA00004141"/>
    </source>
</evidence>
<feature type="transmembrane region" description="Helical" evidence="6">
    <location>
        <begin position="427"/>
        <end position="449"/>
    </location>
</feature>
<keyword evidence="8" id="KW-1185">Reference proteome</keyword>
<dbReference type="PANTHER" id="PTHR23507">
    <property type="entry name" value="ZGC:174356"/>
    <property type="match status" value="1"/>
</dbReference>
<dbReference type="Gene3D" id="1.20.1250.20">
    <property type="entry name" value="MFS general substrate transporter like domains"/>
    <property type="match status" value="1"/>
</dbReference>
<evidence type="ECO:0000256" key="3">
    <source>
        <dbReference type="ARBA" id="ARBA00022989"/>
    </source>
</evidence>
<dbReference type="EMBL" id="CAXKWB010000173">
    <property type="protein sequence ID" value="CAL4059676.1"/>
    <property type="molecule type" value="Genomic_DNA"/>
</dbReference>
<dbReference type="GO" id="GO:0022857">
    <property type="term" value="F:transmembrane transporter activity"/>
    <property type="evidence" value="ECO:0007669"/>
    <property type="project" value="InterPro"/>
</dbReference>
<comment type="caution">
    <text evidence="7">The sequence shown here is derived from an EMBL/GenBank/DDBJ whole genome shotgun (WGS) entry which is preliminary data.</text>
</comment>
<name>A0AAV2PHS4_MEGNR</name>
<keyword evidence="4 6" id="KW-0472">Membrane</keyword>
<feature type="transmembrane region" description="Helical" evidence="6">
    <location>
        <begin position="300"/>
        <end position="322"/>
    </location>
</feature>
<feature type="transmembrane region" description="Helical" evidence="6">
    <location>
        <begin position="199"/>
        <end position="222"/>
    </location>
</feature>
<organism evidence="7 8">
    <name type="scientific">Meganyctiphanes norvegica</name>
    <name type="common">Northern krill</name>
    <name type="synonym">Thysanopoda norvegica</name>
    <dbReference type="NCBI Taxonomy" id="48144"/>
    <lineage>
        <taxon>Eukaryota</taxon>
        <taxon>Metazoa</taxon>
        <taxon>Ecdysozoa</taxon>
        <taxon>Arthropoda</taxon>
        <taxon>Crustacea</taxon>
        <taxon>Multicrustacea</taxon>
        <taxon>Malacostraca</taxon>
        <taxon>Eumalacostraca</taxon>
        <taxon>Eucarida</taxon>
        <taxon>Euphausiacea</taxon>
        <taxon>Euphausiidae</taxon>
        <taxon>Meganyctiphanes</taxon>
    </lineage>
</organism>
<dbReference type="GO" id="GO:0016020">
    <property type="term" value="C:membrane"/>
    <property type="evidence" value="ECO:0007669"/>
    <property type="project" value="UniProtKB-SubCell"/>
</dbReference>
<evidence type="ECO:0000256" key="6">
    <source>
        <dbReference type="SAM" id="Phobius"/>
    </source>
</evidence>
<dbReference type="Pfam" id="PF07690">
    <property type="entry name" value="MFS_1"/>
    <property type="match status" value="1"/>
</dbReference>
<dbReference type="Proteomes" id="UP001497623">
    <property type="component" value="Unassembled WGS sequence"/>
</dbReference>
<dbReference type="AlphaFoldDB" id="A0AAV2PHS4"/>
<accession>A0AAV2PHS4</accession>
<evidence type="ECO:0000313" key="8">
    <source>
        <dbReference type="Proteomes" id="UP001497623"/>
    </source>
</evidence>
<sequence>MDCVSCSQSQWKRYASKVKMEPVLFLQNFASSIIWVASQDLLLEKACKVNLDLQPERCNELSQHDADEKRVQDLVSEFLMYRSIFERSISVIFTLILGSLSDRIGRQLPLLIALTGLLGEATLFLVNSLCSSWPMETNLLSSASYACSGGYVVLLMLAFALIADESTGRERTIRFGILDACYNLGSPCGSLAVGPILDWGGYTAAFSTAIIIYLANMIYVLLRIKNKKIGTEESSPEKCSAILDLGSSIRTMLRRRSGYATQLLLLLVLAMMLDSFPVWGESNVKYLFVKRALDWTHTQYGNWSSYGSYLSVAGVVVLVPLLKGIIGLRDGALGIIGAVSRTSANLCYGFVTSTTKEWLMWTGSTLGCARHLAPVSIRAMLARLAGPNDVGKAYAVMALGENIVPFMSAPAYNAVYQSTIDTMPSTYNFLSVGFNTSMGICILIVTLFIDKAVTANEAANEGQGSLITAEEDIHSQGNNDLDSSPSQSTDE</sequence>
<dbReference type="InterPro" id="IPR036259">
    <property type="entry name" value="MFS_trans_sf"/>
</dbReference>
<gene>
    <name evidence="7" type="ORF">MNOR_LOCUS744</name>
</gene>
<dbReference type="InterPro" id="IPR011701">
    <property type="entry name" value="MFS"/>
</dbReference>
<feature type="transmembrane region" description="Helical" evidence="6">
    <location>
        <begin position="175"/>
        <end position="193"/>
    </location>
</feature>
<comment type="subcellular location">
    <subcellularLocation>
        <location evidence="1">Membrane</location>
        <topology evidence="1">Multi-pass membrane protein</topology>
    </subcellularLocation>
</comment>